<dbReference type="Proteomes" id="UP001229421">
    <property type="component" value="Unassembled WGS sequence"/>
</dbReference>
<proteinExistence type="predicted"/>
<comment type="caution">
    <text evidence="2">The sequence shown here is derived from an EMBL/GenBank/DDBJ whole genome shotgun (WGS) entry which is preliminary data.</text>
</comment>
<dbReference type="EMBL" id="JAUHHV010000011">
    <property type="protein sequence ID" value="KAK1408596.1"/>
    <property type="molecule type" value="Genomic_DNA"/>
</dbReference>
<reference evidence="2" key="1">
    <citation type="journal article" date="2023" name="bioRxiv">
        <title>Improved chromosome-level genome assembly for marigold (Tagetes erecta).</title>
        <authorList>
            <person name="Jiang F."/>
            <person name="Yuan L."/>
            <person name="Wang S."/>
            <person name="Wang H."/>
            <person name="Xu D."/>
            <person name="Wang A."/>
            <person name="Fan W."/>
        </authorList>
    </citation>
    <scope>NUCLEOTIDE SEQUENCE</scope>
    <source>
        <strain evidence="2">WSJ</strain>
        <tissue evidence="2">Leaf</tissue>
    </source>
</reference>
<accession>A0AAD8JTX1</accession>
<evidence type="ECO:0000313" key="2">
    <source>
        <dbReference type="EMBL" id="KAK1408596.1"/>
    </source>
</evidence>
<dbReference type="PANTHER" id="PTHR37891">
    <property type="entry name" value="OS06G0113900 PROTEIN"/>
    <property type="match status" value="1"/>
</dbReference>
<feature type="transmembrane region" description="Helical" evidence="1">
    <location>
        <begin position="49"/>
        <end position="67"/>
    </location>
</feature>
<protein>
    <submittedName>
        <fullName evidence="2">Uncharacterized protein</fullName>
    </submittedName>
</protein>
<keyword evidence="1" id="KW-0812">Transmembrane</keyword>
<sequence>MGFYYRQKNWHYSHVLFLACTQSTASGVLHAFSRILLMDCAPSGKEGVFAAWFSWVRMFGAFVGFVIGSSGVGNVNRPFGAAFAAAVVGIVGLIFSNVSSYGGAVAAGHVYKRHETGSPAPASGLKDVVSVKGKGDLGETQEQSMEV</sequence>
<dbReference type="AlphaFoldDB" id="A0AAD8JTX1"/>
<dbReference type="PROSITE" id="PS51257">
    <property type="entry name" value="PROKAR_LIPOPROTEIN"/>
    <property type="match status" value="1"/>
</dbReference>
<keyword evidence="1" id="KW-1133">Transmembrane helix</keyword>
<organism evidence="2 3">
    <name type="scientific">Tagetes erecta</name>
    <name type="common">African marigold</name>
    <dbReference type="NCBI Taxonomy" id="13708"/>
    <lineage>
        <taxon>Eukaryota</taxon>
        <taxon>Viridiplantae</taxon>
        <taxon>Streptophyta</taxon>
        <taxon>Embryophyta</taxon>
        <taxon>Tracheophyta</taxon>
        <taxon>Spermatophyta</taxon>
        <taxon>Magnoliopsida</taxon>
        <taxon>eudicotyledons</taxon>
        <taxon>Gunneridae</taxon>
        <taxon>Pentapetalae</taxon>
        <taxon>asterids</taxon>
        <taxon>campanulids</taxon>
        <taxon>Asterales</taxon>
        <taxon>Asteraceae</taxon>
        <taxon>Asteroideae</taxon>
        <taxon>Heliantheae alliance</taxon>
        <taxon>Tageteae</taxon>
        <taxon>Tagetes</taxon>
    </lineage>
</organism>
<keyword evidence="1" id="KW-0472">Membrane</keyword>
<dbReference type="PANTHER" id="PTHR37891:SF1">
    <property type="entry name" value="OS06G0113900 PROTEIN"/>
    <property type="match status" value="1"/>
</dbReference>
<feature type="transmembrane region" description="Helical" evidence="1">
    <location>
        <begin position="12"/>
        <end position="37"/>
    </location>
</feature>
<keyword evidence="3" id="KW-1185">Reference proteome</keyword>
<evidence type="ECO:0000256" key="1">
    <source>
        <dbReference type="SAM" id="Phobius"/>
    </source>
</evidence>
<evidence type="ECO:0000313" key="3">
    <source>
        <dbReference type="Proteomes" id="UP001229421"/>
    </source>
</evidence>
<name>A0AAD8JTX1_TARER</name>
<feature type="transmembrane region" description="Helical" evidence="1">
    <location>
        <begin position="79"/>
        <end position="98"/>
    </location>
</feature>
<gene>
    <name evidence="2" type="ORF">QVD17_40510</name>
</gene>